<comment type="pathway">
    <text evidence="2">Cell wall biogenesis; peptidoglycan biosynthesis.</text>
</comment>
<dbReference type="EC" id="3.4.16.4" evidence="5"/>
<evidence type="ECO:0000256" key="7">
    <source>
        <dbReference type="ARBA" id="ARBA00022475"/>
    </source>
</evidence>
<evidence type="ECO:0000256" key="9">
    <source>
        <dbReference type="ARBA" id="ARBA00022645"/>
    </source>
</evidence>
<dbReference type="OrthoDB" id="9766909at2"/>
<evidence type="ECO:0000256" key="4">
    <source>
        <dbReference type="ARBA" id="ARBA00007739"/>
    </source>
</evidence>
<dbReference type="InterPro" id="IPR036950">
    <property type="entry name" value="PBP_transglycosylase"/>
</dbReference>
<evidence type="ECO:0000256" key="26">
    <source>
        <dbReference type="ARBA" id="ARBA00060592"/>
    </source>
</evidence>
<keyword evidence="15" id="KW-0133">Cell shape</keyword>
<evidence type="ECO:0000256" key="16">
    <source>
        <dbReference type="ARBA" id="ARBA00022968"/>
    </source>
</evidence>
<evidence type="ECO:0000256" key="23">
    <source>
        <dbReference type="ARBA" id="ARBA00034000"/>
    </source>
</evidence>
<accession>A0A212TB27</accession>
<comment type="catalytic activity">
    <reaction evidence="25">
        <text>[GlcNAc-(1-&gt;4)-Mur2Ac(oyl-L-Ala-gamma-D-Glu-L-Lys-D-Ala-D-Ala)](n)-di-trans,octa-cis-undecaprenyl diphosphate + beta-D-GlcNAc-(1-&gt;4)-Mur2Ac(oyl-L-Ala-gamma-D-Glu-L-Lys-D-Ala-D-Ala)-di-trans,octa-cis-undecaprenyl diphosphate = [GlcNAc-(1-&gt;4)-Mur2Ac(oyl-L-Ala-gamma-D-Glu-L-Lys-D-Ala-D-Ala)](n+1)-di-trans,octa-cis-undecaprenyl diphosphate + di-trans,octa-cis-undecaprenyl diphosphate + H(+)</text>
        <dbReference type="Rhea" id="RHEA:23708"/>
        <dbReference type="Rhea" id="RHEA-COMP:9602"/>
        <dbReference type="Rhea" id="RHEA-COMP:9603"/>
        <dbReference type="ChEBI" id="CHEBI:15378"/>
        <dbReference type="ChEBI" id="CHEBI:58405"/>
        <dbReference type="ChEBI" id="CHEBI:60033"/>
        <dbReference type="ChEBI" id="CHEBI:78435"/>
        <dbReference type="EC" id="2.4.99.28"/>
    </reaction>
</comment>
<dbReference type="InterPro" id="IPR050396">
    <property type="entry name" value="Glycosyltr_51/Transpeptidase"/>
</dbReference>
<evidence type="ECO:0000256" key="21">
    <source>
        <dbReference type="ARBA" id="ARBA00023268"/>
    </source>
</evidence>
<dbReference type="GO" id="GO:0030288">
    <property type="term" value="C:outer membrane-bounded periplasmic space"/>
    <property type="evidence" value="ECO:0007669"/>
    <property type="project" value="TreeGrafter"/>
</dbReference>
<evidence type="ECO:0000256" key="20">
    <source>
        <dbReference type="ARBA" id="ARBA00023251"/>
    </source>
</evidence>
<dbReference type="InterPro" id="IPR012338">
    <property type="entry name" value="Beta-lactam/transpept-like"/>
</dbReference>
<dbReference type="GO" id="GO:0046677">
    <property type="term" value="P:response to antibiotic"/>
    <property type="evidence" value="ECO:0007669"/>
    <property type="project" value="UniProtKB-KW"/>
</dbReference>
<keyword evidence="33" id="KW-1185">Reference proteome</keyword>
<keyword evidence="19 28" id="KW-0472">Membrane</keyword>
<dbReference type="InterPro" id="IPR001460">
    <property type="entry name" value="PCN-bd_Tpept"/>
</dbReference>
<dbReference type="GO" id="GO:0009252">
    <property type="term" value="P:peptidoglycan biosynthetic process"/>
    <property type="evidence" value="ECO:0007669"/>
    <property type="project" value="UniProtKB-UniPathway"/>
</dbReference>
<dbReference type="EC" id="2.4.99.28" evidence="24"/>
<keyword evidence="22" id="KW-0961">Cell wall biogenesis/degradation</keyword>
<evidence type="ECO:0000256" key="10">
    <source>
        <dbReference type="ARBA" id="ARBA00022670"/>
    </source>
</evidence>
<dbReference type="Proteomes" id="UP000197215">
    <property type="component" value="Unassembled WGS sequence"/>
</dbReference>
<evidence type="ECO:0000256" key="6">
    <source>
        <dbReference type="ARBA" id="ARBA00018638"/>
    </source>
</evidence>
<evidence type="ECO:0000256" key="12">
    <source>
        <dbReference type="ARBA" id="ARBA00022679"/>
    </source>
</evidence>
<dbReference type="Pfam" id="PF00905">
    <property type="entry name" value="Transpeptidase"/>
    <property type="match status" value="1"/>
</dbReference>
<dbReference type="Gene3D" id="3.40.710.10">
    <property type="entry name" value="DD-peptidase/beta-lactamase superfamily"/>
    <property type="match status" value="2"/>
</dbReference>
<keyword evidence="18 28" id="KW-1133">Transmembrane helix</keyword>
<dbReference type="Gene3D" id="1.10.3810.10">
    <property type="entry name" value="Biosynthetic peptidoglycan transglycosylase-like"/>
    <property type="match status" value="1"/>
</dbReference>
<keyword evidence="16" id="KW-0735">Signal-anchor</keyword>
<evidence type="ECO:0000259" key="30">
    <source>
        <dbReference type="Pfam" id="PF00912"/>
    </source>
</evidence>
<organism evidence="32 33">
    <name type="scientific">Polynucleobacter victoriensis</name>
    <dbReference type="NCBI Taxonomy" id="2049319"/>
    <lineage>
        <taxon>Bacteria</taxon>
        <taxon>Pseudomonadati</taxon>
        <taxon>Pseudomonadota</taxon>
        <taxon>Betaproteobacteria</taxon>
        <taxon>Burkholderiales</taxon>
        <taxon>Burkholderiaceae</taxon>
        <taxon>Polynucleobacter</taxon>
    </lineage>
</organism>
<dbReference type="PANTHER" id="PTHR32282">
    <property type="entry name" value="BINDING PROTEIN TRANSPEPTIDASE, PUTATIVE-RELATED"/>
    <property type="match status" value="1"/>
</dbReference>
<keyword evidence="8" id="KW-0997">Cell inner membrane</keyword>
<evidence type="ECO:0000313" key="32">
    <source>
        <dbReference type="EMBL" id="SNC63205.1"/>
    </source>
</evidence>
<dbReference type="InterPro" id="IPR031376">
    <property type="entry name" value="PCB_OB"/>
</dbReference>
<evidence type="ECO:0000256" key="2">
    <source>
        <dbReference type="ARBA" id="ARBA00004752"/>
    </source>
</evidence>
<comment type="pathway">
    <text evidence="26">Glycan biosynthesis.</text>
</comment>
<evidence type="ECO:0000256" key="24">
    <source>
        <dbReference type="ARBA" id="ARBA00044770"/>
    </source>
</evidence>
<dbReference type="InterPro" id="IPR012340">
    <property type="entry name" value="NA-bd_OB-fold"/>
</dbReference>
<gene>
    <name evidence="32" type="ORF">SAMN06295916_0832</name>
</gene>
<evidence type="ECO:0000256" key="25">
    <source>
        <dbReference type="ARBA" id="ARBA00049902"/>
    </source>
</evidence>
<dbReference type="SUPFAM" id="SSF53955">
    <property type="entry name" value="Lysozyme-like"/>
    <property type="match status" value="1"/>
</dbReference>
<evidence type="ECO:0000256" key="13">
    <source>
        <dbReference type="ARBA" id="ARBA00022692"/>
    </source>
</evidence>
<evidence type="ECO:0000256" key="14">
    <source>
        <dbReference type="ARBA" id="ARBA00022801"/>
    </source>
</evidence>
<keyword evidence="20" id="KW-0046">Antibiotic resistance</keyword>
<evidence type="ECO:0000256" key="22">
    <source>
        <dbReference type="ARBA" id="ARBA00023316"/>
    </source>
</evidence>
<dbReference type="GO" id="GO:0071555">
    <property type="term" value="P:cell wall organization"/>
    <property type="evidence" value="ECO:0007669"/>
    <property type="project" value="UniProtKB-KW"/>
</dbReference>
<keyword evidence="17" id="KW-0573">Peptidoglycan synthesis</keyword>
<dbReference type="UniPathway" id="UPA00219"/>
<dbReference type="InterPro" id="IPR001264">
    <property type="entry name" value="Glyco_trans_51"/>
</dbReference>
<protein>
    <recommendedName>
        <fullName evidence="6">Penicillin-binding protein 1A</fullName>
        <ecNumber evidence="24">2.4.99.28</ecNumber>
        <ecNumber evidence="5">3.4.16.4</ecNumber>
    </recommendedName>
</protein>
<feature type="domain" description="Penicillin-binding protein OB-like" evidence="31">
    <location>
        <begin position="343"/>
        <end position="446"/>
    </location>
</feature>
<evidence type="ECO:0000256" key="18">
    <source>
        <dbReference type="ARBA" id="ARBA00022989"/>
    </source>
</evidence>
<evidence type="ECO:0000256" key="1">
    <source>
        <dbReference type="ARBA" id="ARBA00004249"/>
    </source>
</evidence>
<evidence type="ECO:0000256" key="15">
    <source>
        <dbReference type="ARBA" id="ARBA00022960"/>
    </source>
</evidence>
<dbReference type="SUPFAM" id="SSF56601">
    <property type="entry name" value="beta-lactamase/transpeptidase-like"/>
    <property type="match status" value="1"/>
</dbReference>
<evidence type="ECO:0000256" key="28">
    <source>
        <dbReference type="SAM" id="Phobius"/>
    </source>
</evidence>
<dbReference type="GO" id="GO:0008955">
    <property type="term" value="F:peptidoglycan glycosyltransferase activity"/>
    <property type="evidence" value="ECO:0007669"/>
    <property type="project" value="UniProtKB-EC"/>
</dbReference>
<keyword evidence="12" id="KW-0808">Transferase</keyword>
<keyword evidence="7" id="KW-1003">Cell membrane</keyword>
<comment type="similarity">
    <text evidence="3">In the C-terminal section; belongs to the transpeptidase family.</text>
</comment>
<proteinExistence type="inferred from homology"/>
<dbReference type="GO" id="GO:0008658">
    <property type="term" value="F:penicillin binding"/>
    <property type="evidence" value="ECO:0007669"/>
    <property type="project" value="InterPro"/>
</dbReference>
<dbReference type="GO" id="GO:0005886">
    <property type="term" value="C:plasma membrane"/>
    <property type="evidence" value="ECO:0007669"/>
    <property type="project" value="UniProtKB-SubCell"/>
</dbReference>
<dbReference type="FunFam" id="1.10.3810.10:FF:000003">
    <property type="entry name" value="Penicillin-binding protein 1a"/>
    <property type="match status" value="1"/>
</dbReference>
<dbReference type="Gene3D" id="2.40.50.140">
    <property type="entry name" value="Nucleic acid-binding proteins"/>
    <property type="match status" value="1"/>
</dbReference>
<dbReference type="NCBIfam" id="TIGR02074">
    <property type="entry name" value="PBP_1a_fam"/>
    <property type="match status" value="1"/>
</dbReference>
<dbReference type="InterPro" id="IPR023346">
    <property type="entry name" value="Lysozyme-like_dom_sf"/>
</dbReference>
<dbReference type="RefSeq" id="WP_088812700.1">
    <property type="nucleotide sequence ID" value="NZ_FYEX01000001.1"/>
</dbReference>
<evidence type="ECO:0000256" key="19">
    <source>
        <dbReference type="ARBA" id="ARBA00023136"/>
    </source>
</evidence>
<keyword evidence="14" id="KW-0378">Hydrolase</keyword>
<comment type="subcellular location">
    <subcellularLocation>
        <location evidence="1">Cell inner membrane</location>
        <topology evidence="1">Single-pass type II membrane protein</topology>
    </subcellularLocation>
</comment>
<evidence type="ECO:0000256" key="27">
    <source>
        <dbReference type="SAM" id="MobiDB-lite"/>
    </source>
</evidence>
<keyword evidence="13 28" id="KW-0812">Transmembrane</keyword>
<name>A0A212TB27_9BURK</name>
<keyword evidence="9" id="KW-0121">Carboxypeptidase</keyword>
<dbReference type="PANTHER" id="PTHR32282:SF27">
    <property type="entry name" value="PENICILLIN-BINDING PROTEIN 1A"/>
    <property type="match status" value="1"/>
</dbReference>
<reference evidence="32 33" key="1">
    <citation type="submission" date="2017-06" db="EMBL/GenBank/DDBJ databases">
        <authorList>
            <person name="Kim H.J."/>
            <person name="Triplett B.A."/>
        </authorList>
    </citation>
    <scope>NUCLEOTIDE SEQUENCE [LARGE SCALE GENOMIC DNA]</scope>
    <source>
        <strain evidence="32 33">MWH-VicM1</strain>
    </source>
</reference>
<dbReference type="GO" id="GO:0008360">
    <property type="term" value="P:regulation of cell shape"/>
    <property type="evidence" value="ECO:0007669"/>
    <property type="project" value="UniProtKB-KW"/>
</dbReference>
<evidence type="ECO:0000256" key="8">
    <source>
        <dbReference type="ARBA" id="ARBA00022519"/>
    </source>
</evidence>
<evidence type="ECO:0000256" key="11">
    <source>
        <dbReference type="ARBA" id="ARBA00022676"/>
    </source>
</evidence>
<evidence type="ECO:0000313" key="33">
    <source>
        <dbReference type="Proteomes" id="UP000197215"/>
    </source>
</evidence>
<comment type="catalytic activity">
    <reaction evidence="23">
        <text>Preferential cleavage: (Ac)2-L-Lys-D-Ala-|-D-Ala. Also transpeptidation of peptidyl-alanyl moieties that are N-acyl substituents of D-alanine.</text>
        <dbReference type="EC" id="3.4.16.4"/>
    </reaction>
</comment>
<feature type="domain" description="Glycosyl transferase family 51" evidence="30">
    <location>
        <begin position="84"/>
        <end position="256"/>
    </location>
</feature>
<evidence type="ECO:0000256" key="5">
    <source>
        <dbReference type="ARBA" id="ARBA00012448"/>
    </source>
</evidence>
<comment type="similarity">
    <text evidence="4">In the N-terminal section; belongs to the glycosyltransferase 51 family.</text>
</comment>
<dbReference type="GO" id="GO:0006508">
    <property type="term" value="P:proteolysis"/>
    <property type="evidence" value="ECO:0007669"/>
    <property type="project" value="UniProtKB-KW"/>
</dbReference>
<dbReference type="GO" id="GO:0009002">
    <property type="term" value="F:serine-type D-Ala-D-Ala carboxypeptidase activity"/>
    <property type="evidence" value="ECO:0007669"/>
    <property type="project" value="UniProtKB-EC"/>
</dbReference>
<dbReference type="Pfam" id="PF00912">
    <property type="entry name" value="Transgly"/>
    <property type="match status" value="1"/>
</dbReference>
<sequence>MSQSRQPVRPPSRIGSGRHRRNESRDWRAYFIRWGFFLGSAGLILIGLVIAYALIVARPNLPDLDTITDYKPKVPLRIYTADNALIGEFGEERRNVIAINEIPSYLKNAVVAIEDERFYEHGGVDYWGVLRATLANLRGRLAQGASTITMQVARNFFLSNEKSFSRKIYEVLLAWKIEANLSKEQILELYMNQIYLGQRAYGFSSAAQIYFGKDVREISIAEAAMLAGLPKAPSAYNPVVNYRRAKIRQEYILQRMRDLKMITPNQYELALAETLHVRGVGKEFATKADYAAEMVRQLLISEYGDSIYTQGMTVITTIRRAEQDAAYSAVRKGVMDYELRHKYRGPEGYIKLPDDNTERQRAIDDVLSDHPSSDDLLAGVVIQATPKEIQAVIATGDTVTIKGEDLKLGSVALSDKAQPKQQIRPGAIIRVLPSDGRWILAQMPQVEAAFVALDAHDGGIRALVGGFDHNRNKFNHVSQAQRQPGSSFKPFVYAAALEKGIMPNTLVNDAPLSISSLETGSQMWEPKNYDGKFEGQMRLRTALAKSKNLVSVRVIRKIGPRYAQDYIQRFGFEADKHPAYLTMALGAGSVTPLQLATGYGVFANGGYRVEPYLISKVIDAKGNVLFEATPSIAGDSKLKVLDSRTAFVMDSLLQEVTKTGTAASSRPALGRSDIAGKTGTTNESMDAWFAGYNPNVVAVAWIGFDKPKSLGDRETGGGLALPMWIRYMKTALNGTPESGRAVPSGVVQQDGDWTIPEFTPFFGKTTVLD</sequence>
<feature type="domain" description="Penicillin-binding protein transpeptidase" evidence="29">
    <location>
        <begin position="449"/>
        <end position="698"/>
    </location>
</feature>
<keyword evidence="10" id="KW-0645">Protease</keyword>
<keyword evidence="21" id="KW-0511">Multifunctional enzyme</keyword>
<keyword evidence="11" id="KW-0328">Glycosyltransferase</keyword>
<feature type="region of interest" description="Disordered" evidence="27">
    <location>
        <begin position="1"/>
        <end position="20"/>
    </location>
</feature>
<evidence type="ECO:0000259" key="29">
    <source>
        <dbReference type="Pfam" id="PF00905"/>
    </source>
</evidence>
<dbReference type="AlphaFoldDB" id="A0A212TB27"/>
<feature type="transmembrane region" description="Helical" evidence="28">
    <location>
        <begin position="30"/>
        <end position="55"/>
    </location>
</feature>
<evidence type="ECO:0000259" key="31">
    <source>
        <dbReference type="Pfam" id="PF17092"/>
    </source>
</evidence>
<dbReference type="Pfam" id="PF17092">
    <property type="entry name" value="PCB_OB"/>
    <property type="match status" value="1"/>
</dbReference>
<evidence type="ECO:0000256" key="3">
    <source>
        <dbReference type="ARBA" id="ARBA00007090"/>
    </source>
</evidence>
<evidence type="ECO:0000256" key="17">
    <source>
        <dbReference type="ARBA" id="ARBA00022984"/>
    </source>
</evidence>
<dbReference type="EMBL" id="FYEX01000001">
    <property type="protein sequence ID" value="SNC63205.1"/>
    <property type="molecule type" value="Genomic_DNA"/>
</dbReference>